<feature type="transmembrane region" description="Helical" evidence="7">
    <location>
        <begin position="155"/>
        <end position="172"/>
    </location>
</feature>
<sequence length="463" mass="52873">MLSSLWARAHQPTDAAALAVFRIVFGVLAVVIPTRFVAEGWVERFYARPTFHFTYWGFEWVRPLPAPWIHAVFVAMAICGALIALGLFYRVAIVLFFLLFTYVELIDVTTYLNHYYLVSVLALVMSVLPLHRAWSLDAKLRPHLRAATLPRWMTWLVRFQVGVVYVFAALAKLTSDWLLHAQPLQIWLGARMSTPVIGAYFDRIEVAYAMSWAGFLYDLTIPIWLSWRRTRPFAYAALLVFHVATGSLFQIGMFPWIMSVTALVFFDPSWPRAVLRVLGRKSDAPSIASTVPRFAGSRAVATVALGAWCAFHVLMPLRAYAYGGNVLWHEQGMRWSWRVLCREKNGSVTYRVRTRGRRFEREVAPRDYLTRDQEVEFSAQPDMILQLAHHIAREHRARGEMDVEVRVDAWVSLNGRRMARMIDPDVDLARVEDSLLPADWILPEPSGPPLDVATSALARIGER</sequence>
<gene>
    <name evidence="9" type="ORF">DB32_006237</name>
</gene>
<evidence type="ECO:0000256" key="6">
    <source>
        <dbReference type="ARBA" id="ARBA00023239"/>
    </source>
</evidence>
<keyword evidence="6" id="KW-0456">Lyase</keyword>
<feature type="transmembrane region" description="Helical" evidence="7">
    <location>
        <begin position="15"/>
        <end position="38"/>
    </location>
</feature>
<dbReference type="KEGG" id="samy:DB32_006237"/>
<feature type="domain" description="HTTM-like" evidence="8">
    <location>
        <begin position="10"/>
        <end position="270"/>
    </location>
</feature>
<dbReference type="Pfam" id="PF22777">
    <property type="entry name" value="VKGC_lumenal_dom"/>
    <property type="match status" value="1"/>
</dbReference>
<dbReference type="GO" id="GO:0012505">
    <property type="term" value="C:endomembrane system"/>
    <property type="evidence" value="ECO:0007669"/>
    <property type="project" value="UniProtKB-SubCell"/>
</dbReference>
<evidence type="ECO:0000313" key="10">
    <source>
        <dbReference type="Proteomes" id="UP000034883"/>
    </source>
</evidence>
<dbReference type="PANTHER" id="PTHR12639:SF7">
    <property type="entry name" value="HTTM DOMAIN-CONTAINING PROTEIN"/>
    <property type="match status" value="1"/>
</dbReference>
<reference evidence="9 10" key="1">
    <citation type="submission" date="2015-03" db="EMBL/GenBank/DDBJ databases">
        <title>Genome assembly of Sandaracinus amylolyticus DSM 53668.</title>
        <authorList>
            <person name="Sharma G."/>
            <person name="Subramanian S."/>
        </authorList>
    </citation>
    <scope>NUCLEOTIDE SEQUENCE [LARGE SCALE GENOMIC DNA]</scope>
    <source>
        <strain evidence="9 10">DSM 53668</strain>
    </source>
</reference>
<evidence type="ECO:0000256" key="4">
    <source>
        <dbReference type="ARBA" id="ARBA00023136"/>
    </source>
</evidence>
<dbReference type="InterPro" id="IPR053935">
    <property type="entry name" value="VKGC_lumenal_dom"/>
</dbReference>
<evidence type="ECO:0000313" key="9">
    <source>
        <dbReference type="EMBL" id="AKF09088.1"/>
    </source>
</evidence>
<protein>
    <submittedName>
        <fullName evidence="9">Vitamin K-dependent gamma-carboxylase</fullName>
    </submittedName>
</protein>
<evidence type="ECO:0000259" key="8">
    <source>
        <dbReference type="SMART" id="SM00752"/>
    </source>
</evidence>
<dbReference type="Pfam" id="PF05090">
    <property type="entry name" value="HTTM"/>
    <property type="match status" value="1"/>
</dbReference>
<dbReference type="AlphaFoldDB" id="A0A0F6YLA2"/>
<dbReference type="EMBL" id="CP011125">
    <property type="protein sequence ID" value="AKF09088.1"/>
    <property type="molecule type" value="Genomic_DNA"/>
</dbReference>
<name>A0A0F6YLA2_9BACT</name>
<feature type="transmembrane region" description="Helical" evidence="7">
    <location>
        <begin position="233"/>
        <end position="266"/>
    </location>
</feature>
<evidence type="ECO:0000256" key="7">
    <source>
        <dbReference type="SAM" id="Phobius"/>
    </source>
</evidence>
<proteinExistence type="predicted"/>
<dbReference type="Proteomes" id="UP000034883">
    <property type="component" value="Chromosome"/>
</dbReference>
<feature type="transmembrane region" description="Helical" evidence="7">
    <location>
        <begin position="115"/>
        <end position="134"/>
    </location>
</feature>
<evidence type="ECO:0000256" key="5">
    <source>
        <dbReference type="ARBA" id="ARBA00023157"/>
    </source>
</evidence>
<accession>A0A0F6YLA2</accession>
<dbReference type="InterPro" id="IPR011020">
    <property type="entry name" value="HTTM-like"/>
</dbReference>
<feature type="transmembrane region" description="Helical" evidence="7">
    <location>
        <begin position="72"/>
        <end position="103"/>
    </location>
</feature>
<dbReference type="InterPro" id="IPR007782">
    <property type="entry name" value="VKG_COase"/>
</dbReference>
<evidence type="ECO:0000256" key="1">
    <source>
        <dbReference type="ARBA" id="ARBA00004127"/>
    </source>
</evidence>
<dbReference type="InterPro" id="IPR053934">
    <property type="entry name" value="HTTM_dom"/>
</dbReference>
<evidence type="ECO:0000256" key="2">
    <source>
        <dbReference type="ARBA" id="ARBA00022692"/>
    </source>
</evidence>
<dbReference type="PANTHER" id="PTHR12639">
    <property type="entry name" value="VITAMIN K-DEPENDENT GAMMA-CARBOXYLASE"/>
    <property type="match status" value="1"/>
</dbReference>
<evidence type="ECO:0000256" key="3">
    <source>
        <dbReference type="ARBA" id="ARBA00022989"/>
    </source>
</evidence>
<keyword evidence="10" id="KW-1185">Reference proteome</keyword>
<dbReference type="GO" id="GO:0019842">
    <property type="term" value="F:vitamin binding"/>
    <property type="evidence" value="ECO:0007669"/>
    <property type="project" value="TreeGrafter"/>
</dbReference>
<keyword evidence="3 7" id="KW-1133">Transmembrane helix</keyword>
<keyword evidence="5" id="KW-1015">Disulfide bond</keyword>
<keyword evidence="2 7" id="KW-0812">Transmembrane</keyword>
<dbReference type="GO" id="GO:0008488">
    <property type="term" value="F:gamma-glutamyl carboxylase activity"/>
    <property type="evidence" value="ECO:0007669"/>
    <property type="project" value="InterPro"/>
</dbReference>
<dbReference type="STRING" id="927083.DB32_006237"/>
<dbReference type="SMART" id="SM00752">
    <property type="entry name" value="HTTM"/>
    <property type="match status" value="1"/>
</dbReference>
<organism evidence="9 10">
    <name type="scientific">Sandaracinus amylolyticus</name>
    <dbReference type="NCBI Taxonomy" id="927083"/>
    <lineage>
        <taxon>Bacteria</taxon>
        <taxon>Pseudomonadati</taxon>
        <taxon>Myxococcota</taxon>
        <taxon>Polyangia</taxon>
        <taxon>Polyangiales</taxon>
        <taxon>Sandaracinaceae</taxon>
        <taxon>Sandaracinus</taxon>
    </lineage>
</organism>
<feature type="transmembrane region" description="Helical" evidence="7">
    <location>
        <begin position="208"/>
        <end position="227"/>
    </location>
</feature>
<comment type="subcellular location">
    <subcellularLocation>
        <location evidence="1">Endomembrane system</location>
        <topology evidence="1">Multi-pass membrane protein</topology>
    </subcellularLocation>
</comment>
<keyword evidence="4 7" id="KW-0472">Membrane</keyword>